<evidence type="ECO:0000313" key="2">
    <source>
        <dbReference type="Proteomes" id="UP000307440"/>
    </source>
</evidence>
<gene>
    <name evidence="1" type="ORF">FA15DRAFT_698516</name>
</gene>
<proteinExistence type="predicted"/>
<dbReference type="PANTHER" id="PTHR47839">
    <property type="entry name" value="DOMAIN PROTEIN, PUTATIVE (AFU_ORTHOLOGUE AFUA_6G04830)-RELATED"/>
    <property type="match status" value="1"/>
</dbReference>
<name>A0A5C3KBC7_COPMA</name>
<sequence length="264" mass="30246">MSFSEIPTADIQEFLRCKREPLERFLDVLLPLCELFKIPAQALHVFYMDHDWMSFNSNKSIFVNLRCFEARHDREGSVKTAYTSWYFEIAHEIAHQEGELGHGPEHQSRFSSIFESHLKVCLGSLNSLVLQSFGPSTPFTFSQSERLIGVSWTAEIELQGHVIIACHSDEESYSRSIHNYHYEESPKHEVPLWGPPMPLSLNRKAFARFKQARQFRNACRTRLIDTVAPSLSLTSLETEGLEALSPAVHLVEVEKYYDGLSPSI</sequence>
<dbReference type="Proteomes" id="UP000307440">
    <property type="component" value="Unassembled WGS sequence"/>
</dbReference>
<accession>A0A5C3KBC7</accession>
<dbReference type="OrthoDB" id="10031156at2759"/>
<dbReference type="STRING" id="230819.A0A5C3KBC7"/>
<dbReference type="AlphaFoldDB" id="A0A5C3KBC7"/>
<reference evidence="1 2" key="1">
    <citation type="journal article" date="2019" name="Nat. Ecol. Evol.">
        <title>Megaphylogeny resolves global patterns of mushroom evolution.</title>
        <authorList>
            <person name="Varga T."/>
            <person name="Krizsan K."/>
            <person name="Foldi C."/>
            <person name="Dima B."/>
            <person name="Sanchez-Garcia M."/>
            <person name="Sanchez-Ramirez S."/>
            <person name="Szollosi G.J."/>
            <person name="Szarkandi J.G."/>
            <person name="Papp V."/>
            <person name="Albert L."/>
            <person name="Andreopoulos W."/>
            <person name="Angelini C."/>
            <person name="Antonin V."/>
            <person name="Barry K.W."/>
            <person name="Bougher N.L."/>
            <person name="Buchanan P."/>
            <person name="Buyck B."/>
            <person name="Bense V."/>
            <person name="Catcheside P."/>
            <person name="Chovatia M."/>
            <person name="Cooper J."/>
            <person name="Damon W."/>
            <person name="Desjardin D."/>
            <person name="Finy P."/>
            <person name="Geml J."/>
            <person name="Haridas S."/>
            <person name="Hughes K."/>
            <person name="Justo A."/>
            <person name="Karasinski D."/>
            <person name="Kautmanova I."/>
            <person name="Kiss B."/>
            <person name="Kocsube S."/>
            <person name="Kotiranta H."/>
            <person name="LaButti K.M."/>
            <person name="Lechner B.E."/>
            <person name="Liimatainen K."/>
            <person name="Lipzen A."/>
            <person name="Lukacs Z."/>
            <person name="Mihaltcheva S."/>
            <person name="Morgado L.N."/>
            <person name="Niskanen T."/>
            <person name="Noordeloos M.E."/>
            <person name="Ohm R.A."/>
            <person name="Ortiz-Santana B."/>
            <person name="Ovrebo C."/>
            <person name="Racz N."/>
            <person name="Riley R."/>
            <person name="Savchenko A."/>
            <person name="Shiryaev A."/>
            <person name="Soop K."/>
            <person name="Spirin V."/>
            <person name="Szebenyi C."/>
            <person name="Tomsovsky M."/>
            <person name="Tulloss R.E."/>
            <person name="Uehling J."/>
            <person name="Grigoriev I.V."/>
            <person name="Vagvolgyi C."/>
            <person name="Papp T."/>
            <person name="Martin F.M."/>
            <person name="Miettinen O."/>
            <person name="Hibbett D.S."/>
            <person name="Nagy L.G."/>
        </authorList>
    </citation>
    <scope>NUCLEOTIDE SEQUENCE [LARGE SCALE GENOMIC DNA]</scope>
    <source>
        <strain evidence="1 2">CBS 121175</strain>
    </source>
</reference>
<dbReference type="EMBL" id="ML210547">
    <property type="protein sequence ID" value="TFK17224.1"/>
    <property type="molecule type" value="Genomic_DNA"/>
</dbReference>
<dbReference type="PANTHER" id="PTHR47839:SF1">
    <property type="entry name" value="DOMAIN PROTEIN, PUTATIVE (AFU_ORTHOLOGUE AFUA_6G04830)-RELATED"/>
    <property type="match status" value="1"/>
</dbReference>
<protein>
    <submittedName>
        <fullName evidence="1">Uncharacterized protein</fullName>
    </submittedName>
</protein>
<evidence type="ECO:0000313" key="1">
    <source>
        <dbReference type="EMBL" id="TFK17224.1"/>
    </source>
</evidence>
<organism evidence="1 2">
    <name type="scientific">Coprinopsis marcescibilis</name>
    <name type="common">Agaric fungus</name>
    <name type="synonym">Psathyrella marcescibilis</name>
    <dbReference type="NCBI Taxonomy" id="230819"/>
    <lineage>
        <taxon>Eukaryota</taxon>
        <taxon>Fungi</taxon>
        <taxon>Dikarya</taxon>
        <taxon>Basidiomycota</taxon>
        <taxon>Agaricomycotina</taxon>
        <taxon>Agaricomycetes</taxon>
        <taxon>Agaricomycetidae</taxon>
        <taxon>Agaricales</taxon>
        <taxon>Agaricineae</taxon>
        <taxon>Psathyrellaceae</taxon>
        <taxon>Coprinopsis</taxon>
    </lineage>
</organism>
<keyword evidence="2" id="KW-1185">Reference proteome</keyword>